<reference evidence="1 2" key="1">
    <citation type="journal article" date="2025" name="Microbiol. Resour. Announc.">
        <title>Draft genome sequences for Neonectria magnoliae and Neonectria punicea, canker pathogens of Liriodendron tulipifera and Acer saccharum in West Virginia.</title>
        <authorList>
            <person name="Petronek H.M."/>
            <person name="Kasson M.T."/>
            <person name="Metheny A.M."/>
            <person name="Stauder C.M."/>
            <person name="Lovett B."/>
            <person name="Lynch S.C."/>
            <person name="Garnas J.R."/>
            <person name="Kasson L.R."/>
            <person name="Stajich J.E."/>
        </authorList>
    </citation>
    <scope>NUCLEOTIDE SEQUENCE [LARGE SCALE GENOMIC DNA]</scope>
    <source>
        <strain evidence="1 2">NRRL 64651</strain>
    </source>
</reference>
<evidence type="ECO:0000313" key="2">
    <source>
        <dbReference type="Proteomes" id="UP001498421"/>
    </source>
</evidence>
<evidence type="ECO:0000313" key="1">
    <source>
        <dbReference type="EMBL" id="KAK7415132.1"/>
    </source>
</evidence>
<accession>A0ABR1H2D9</accession>
<protein>
    <submittedName>
        <fullName evidence="1">Uncharacterized protein</fullName>
    </submittedName>
</protein>
<keyword evidence="2" id="KW-1185">Reference proteome</keyword>
<sequence length="262" mass="29153">MVTEVTHYRNSGTQLTSQNTLEERVGNVIRAWYAATDSLNQHLFSGDPLGLNDNLDLLKKIITDGKFVDASLDLLTAEEIDQRARRAIYGQLIPYDWAVGTSESSPFLLRSGKKYSDGGRPGYVPGDAPGWCFTDANGFDEVFYLLEAQGKDNCVNKDLFTGFKCREFTRLPGIRNLTDRSGCKHRLQSVFNTWWYKNGQTNKSRPDEETAINANDMLLDIIDMEIRASGLVWLPVCGGDGAHSSWESNLSGKGKSAHCPCN</sequence>
<name>A0ABR1H2D9_9HYPO</name>
<organism evidence="1 2">
    <name type="scientific">Neonectria magnoliae</name>
    <dbReference type="NCBI Taxonomy" id="2732573"/>
    <lineage>
        <taxon>Eukaryota</taxon>
        <taxon>Fungi</taxon>
        <taxon>Dikarya</taxon>
        <taxon>Ascomycota</taxon>
        <taxon>Pezizomycotina</taxon>
        <taxon>Sordariomycetes</taxon>
        <taxon>Hypocreomycetidae</taxon>
        <taxon>Hypocreales</taxon>
        <taxon>Nectriaceae</taxon>
        <taxon>Neonectria</taxon>
    </lineage>
</organism>
<proteinExistence type="predicted"/>
<dbReference type="EMBL" id="JAZAVK010000253">
    <property type="protein sequence ID" value="KAK7415132.1"/>
    <property type="molecule type" value="Genomic_DNA"/>
</dbReference>
<gene>
    <name evidence="1" type="ORF">QQZ08_012431</name>
</gene>
<dbReference type="Proteomes" id="UP001498421">
    <property type="component" value="Unassembled WGS sequence"/>
</dbReference>
<comment type="caution">
    <text evidence="1">The sequence shown here is derived from an EMBL/GenBank/DDBJ whole genome shotgun (WGS) entry which is preliminary data.</text>
</comment>